<dbReference type="SMART" id="SM00139">
    <property type="entry name" value="MyTH4"/>
    <property type="match status" value="1"/>
</dbReference>
<evidence type="ECO:0000313" key="4">
    <source>
        <dbReference type="EMBL" id="RWS28024.1"/>
    </source>
</evidence>
<dbReference type="Pfam" id="PF00397">
    <property type="entry name" value="WW"/>
    <property type="match status" value="1"/>
</dbReference>
<feature type="domain" description="WW" evidence="1">
    <location>
        <begin position="40"/>
        <end position="73"/>
    </location>
</feature>
<dbReference type="Pfam" id="PF00620">
    <property type="entry name" value="RhoGAP"/>
    <property type="match status" value="1"/>
</dbReference>
<dbReference type="Gene3D" id="2.20.70.10">
    <property type="match status" value="1"/>
</dbReference>
<name>A0A443SKH4_9ACAR</name>
<evidence type="ECO:0000313" key="5">
    <source>
        <dbReference type="Proteomes" id="UP000288716"/>
    </source>
</evidence>
<sequence length="582" mass="67849">MDSEWIRVKEPLRKEEKMFINLKTGECLWEPPFNVKRIRESQEQWWELFDERTNRFYYYNSTTMETKWEKPKGSESSLIIIPLHKLKIMKNQTKPQTKEDKQIQTIETLKVLIDNETQTEEQYLWQHHHPYSIYATTNDEGKNSLKDYLISEARFAELYAKENIKRHIKKGGVNLLLKRKESMKGMLIWTKNSIKQPMIATLLSLGNEMKQDAIQCFKLIQEYCGDRENLEKKDSLLIIHELITKCVMKGVCLRDEIFVQLCRQTTSNPSDESCRKGLQLIAICLFYFGPSSKFAPYLTSFLMKHKLNDDQVIKVAQNKLEKRINLMKNGSTNYGGKHGEHLIEMSGFTKKPSSNLKELQMIIDAIESGEFGWFGESLQSTVSKQLDKQRKLPWIQVELSEIILKLNGLQSEGIFRIGPDFEEMSSIRLQIDCKQMNSIQFDVNDDVNIYASLLKQWFRELYSPLIPYELYEHCLRHCESPEQATNIVLNQLPLINKLSLGYLIRFLQVFAAQKNVLKTKMDENNLSMVWSPNILRSPIMTTSATASSITTSTSLFENTRKEMLFIKTLIKHLNTSFIQGII</sequence>
<evidence type="ECO:0000259" key="1">
    <source>
        <dbReference type="PROSITE" id="PS50020"/>
    </source>
</evidence>
<dbReference type="Pfam" id="PF00784">
    <property type="entry name" value="MyTH4"/>
    <property type="match status" value="1"/>
</dbReference>
<dbReference type="PANTHER" id="PTHR45876:SF8">
    <property type="entry name" value="FI04035P"/>
    <property type="match status" value="1"/>
</dbReference>
<comment type="caution">
    <text evidence="4">The sequence shown here is derived from an EMBL/GenBank/DDBJ whole genome shotgun (WGS) entry which is preliminary data.</text>
</comment>
<dbReference type="GO" id="GO:0007165">
    <property type="term" value="P:signal transduction"/>
    <property type="evidence" value="ECO:0007669"/>
    <property type="project" value="InterPro"/>
</dbReference>
<keyword evidence="5" id="KW-1185">Reference proteome</keyword>
<dbReference type="PROSITE" id="PS50238">
    <property type="entry name" value="RHOGAP"/>
    <property type="match status" value="1"/>
</dbReference>
<dbReference type="GO" id="GO:0005096">
    <property type="term" value="F:GTPase activator activity"/>
    <property type="evidence" value="ECO:0007669"/>
    <property type="project" value="TreeGrafter"/>
</dbReference>
<reference evidence="4 5" key="1">
    <citation type="journal article" date="2018" name="Gigascience">
        <title>Genomes of trombidid mites reveal novel predicted allergens and laterally-transferred genes associated with secondary metabolism.</title>
        <authorList>
            <person name="Dong X."/>
            <person name="Chaisiri K."/>
            <person name="Xia D."/>
            <person name="Armstrong S.D."/>
            <person name="Fang Y."/>
            <person name="Donnelly M.J."/>
            <person name="Kadowaki T."/>
            <person name="McGarry J.W."/>
            <person name="Darby A.C."/>
            <person name="Makepeace B.L."/>
        </authorList>
    </citation>
    <scope>NUCLEOTIDE SEQUENCE [LARGE SCALE GENOMIC DNA]</scope>
    <source>
        <strain evidence="4">UoL-UT</strain>
    </source>
</reference>
<dbReference type="SUPFAM" id="SSF51045">
    <property type="entry name" value="WW domain"/>
    <property type="match status" value="1"/>
</dbReference>
<dbReference type="PANTHER" id="PTHR45876">
    <property type="entry name" value="FI04035P"/>
    <property type="match status" value="1"/>
</dbReference>
<dbReference type="PROSITE" id="PS51016">
    <property type="entry name" value="MYTH4"/>
    <property type="match status" value="1"/>
</dbReference>
<dbReference type="InterPro" id="IPR038185">
    <property type="entry name" value="MyTH4_dom_sf"/>
</dbReference>
<gene>
    <name evidence="4" type="ORF">B4U80_06197</name>
</gene>
<dbReference type="CDD" id="cd00201">
    <property type="entry name" value="WW"/>
    <property type="match status" value="1"/>
</dbReference>
<dbReference type="PROSITE" id="PS50020">
    <property type="entry name" value="WW_DOMAIN_2"/>
    <property type="match status" value="1"/>
</dbReference>
<dbReference type="InterPro" id="IPR036020">
    <property type="entry name" value="WW_dom_sf"/>
</dbReference>
<dbReference type="SMART" id="SM00324">
    <property type="entry name" value="RhoGAP"/>
    <property type="match status" value="1"/>
</dbReference>
<dbReference type="InterPro" id="IPR000198">
    <property type="entry name" value="RhoGAP_dom"/>
</dbReference>
<proteinExistence type="predicted"/>
<feature type="domain" description="Rho-GAP" evidence="2">
    <location>
        <begin position="376"/>
        <end position="577"/>
    </location>
</feature>
<dbReference type="InterPro" id="IPR008936">
    <property type="entry name" value="Rho_GTPase_activation_prot"/>
</dbReference>
<dbReference type="Gene3D" id="1.25.40.530">
    <property type="entry name" value="MyTH4 domain"/>
    <property type="match status" value="1"/>
</dbReference>
<organism evidence="4 5">
    <name type="scientific">Leptotrombidium deliense</name>
    <dbReference type="NCBI Taxonomy" id="299467"/>
    <lineage>
        <taxon>Eukaryota</taxon>
        <taxon>Metazoa</taxon>
        <taxon>Ecdysozoa</taxon>
        <taxon>Arthropoda</taxon>
        <taxon>Chelicerata</taxon>
        <taxon>Arachnida</taxon>
        <taxon>Acari</taxon>
        <taxon>Acariformes</taxon>
        <taxon>Trombidiformes</taxon>
        <taxon>Prostigmata</taxon>
        <taxon>Anystina</taxon>
        <taxon>Parasitengona</taxon>
        <taxon>Trombiculoidea</taxon>
        <taxon>Trombiculidae</taxon>
        <taxon>Leptotrombidium</taxon>
    </lineage>
</organism>
<feature type="domain" description="MyTH4" evidence="3">
    <location>
        <begin position="193"/>
        <end position="349"/>
    </location>
</feature>
<protein>
    <submittedName>
        <fullName evidence="4">Rho GTPase-activating protein 39-like protein</fullName>
    </submittedName>
</protein>
<dbReference type="EMBL" id="NCKV01001623">
    <property type="protein sequence ID" value="RWS28024.1"/>
    <property type="molecule type" value="Genomic_DNA"/>
</dbReference>
<accession>A0A443SKH4</accession>
<dbReference type="Proteomes" id="UP000288716">
    <property type="component" value="Unassembled WGS sequence"/>
</dbReference>
<dbReference type="InterPro" id="IPR001202">
    <property type="entry name" value="WW_dom"/>
</dbReference>
<dbReference type="GO" id="GO:0005856">
    <property type="term" value="C:cytoskeleton"/>
    <property type="evidence" value="ECO:0007669"/>
    <property type="project" value="InterPro"/>
</dbReference>
<dbReference type="GO" id="GO:0005737">
    <property type="term" value="C:cytoplasm"/>
    <property type="evidence" value="ECO:0007669"/>
    <property type="project" value="TreeGrafter"/>
</dbReference>
<dbReference type="OrthoDB" id="437889at2759"/>
<dbReference type="AlphaFoldDB" id="A0A443SKH4"/>
<evidence type="ECO:0000259" key="3">
    <source>
        <dbReference type="PROSITE" id="PS51016"/>
    </source>
</evidence>
<dbReference type="Gene3D" id="1.10.555.10">
    <property type="entry name" value="Rho GTPase activation protein"/>
    <property type="match status" value="1"/>
</dbReference>
<dbReference type="STRING" id="299467.A0A443SKH4"/>
<evidence type="ECO:0000259" key="2">
    <source>
        <dbReference type="PROSITE" id="PS50238"/>
    </source>
</evidence>
<dbReference type="VEuPathDB" id="VectorBase:LDEU004016"/>
<dbReference type="SUPFAM" id="SSF48350">
    <property type="entry name" value="GTPase activation domain, GAP"/>
    <property type="match status" value="1"/>
</dbReference>
<dbReference type="InterPro" id="IPR000857">
    <property type="entry name" value="MyTH4_dom"/>
</dbReference>